<dbReference type="SUPFAM" id="SSF55785">
    <property type="entry name" value="PYP-like sensor domain (PAS domain)"/>
    <property type="match status" value="1"/>
</dbReference>
<proteinExistence type="predicted"/>
<dbReference type="NCBIfam" id="TIGR00229">
    <property type="entry name" value="sensory_box"/>
    <property type="match status" value="1"/>
</dbReference>
<evidence type="ECO:0008006" key="3">
    <source>
        <dbReference type="Google" id="ProtNLM"/>
    </source>
</evidence>
<accession>A0A916UG06</accession>
<dbReference type="EMBL" id="BMIL01000008">
    <property type="protein sequence ID" value="GGC71051.1"/>
    <property type="molecule type" value="Genomic_DNA"/>
</dbReference>
<keyword evidence="2" id="KW-1185">Reference proteome</keyword>
<comment type="caution">
    <text evidence="1">The sequence shown here is derived from an EMBL/GenBank/DDBJ whole genome shotgun (WGS) entry which is preliminary data.</text>
</comment>
<organism evidence="1 2">
    <name type="scientific">Pedobacter quisquiliarum</name>
    <dbReference type="NCBI Taxonomy" id="1834438"/>
    <lineage>
        <taxon>Bacteria</taxon>
        <taxon>Pseudomonadati</taxon>
        <taxon>Bacteroidota</taxon>
        <taxon>Sphingobacteriia</taxon>
        <taxon>Sphingobacteriales</taxon>
        <taxon>Sphingobacteriaceae</taxon>
        <taxon>Pedobacter</taxon>
    </lineage>
</organism>
<evidence type="ECO:0000313" key="1">
    <source>
        <dbReference type="EMBL" id="GGC71051.1"/>
    </source>
</evidence>
<dbReference type="Proteomes" id="UP000651668">
    <property type="component" value="Unassembled WGS sequence"/>
</dbReference>
<protein>
    <recommendedName>
        <fullName evidence="3">PAS domain S-box-containing protein</fullName>
    </recommendedName>
</protein>
<dbReference type="RefSeq" id="WP_188627318.1">
    <property type="nucleotide sequence ID" value="NZ_BMIL01000008.1"/>
</dbReference>
<dbReference type="InterPro" id="IPR000014">
    <property type="entry name" value="PAS"/>
</dbReference>
<sequence>MSLVKPESAILTLIHHDPRVCFVFDLDAKNFSYANPAFYTYFQTKAEGLKAERIQKMISKEDRARVEKIFCALEPGVMQQLDFSLKLPDGVLHFVELSITLDVQDSGRLVTGFLQDVTIQKQKEVTDKDLRAEKELRRRTLRHDIAGTLGFIPTFTHLLLKKSESLEDPQIPVLLSSIESISKETLTKIKEYMSEEAN</sequence>
<dbReference type="Gene3D" id="3.30.450.20">
    <property type="entry name" value="PAS domain"/>
    <property type="match status" value="1"/>
</dbReference>
<dbReference type="InterPro" id="IPR035965">
    <property type="entry name" value="PAS-like_dom_sf"/>
</dbReference>
<evidence type="ECO:0000313" key="2">
    <source>
        <dbReference type="Proteomes" id="UP000651668"/>
    </source>
</evidence>
<name>A0A916UG06_9SPHI</name>
<reference evidence="1" key="2">
    <citation type="submission" date="2020-09" db="EMBL/GenBank/DDBJ databases">
        <authorList>
            <person name="Sun Q."/>
            <person name="Zhou Y."/>
        </authorList>
    </citation>
    <scope>NUCLEOTIDE SEQUENCE</scope>
    <source>
        <strain evidence="1">CGMCC 1.15343</strain>
    </source>
</reference>
<dbReference type="AlphaFoldDB" id="A0A916UG06"/>
<gene>
    <name evidence="1" type="ORF">GCM10011387_25680</name>
</gene>
<reference evidence="1" key="1">
    <citation type="journal article" date="2014" name="Int. J. Syst. Evol. Microbiol.">
        <title>Complete genome sequence of Corynebacterium casei LMG S-19264T (=DSM 44701T), isolated from a smear-ripened cheese.</title>
        <authorList>
            <consortium name="US DOE Joint Genome Institute (JGI-PGF)"/>
            <person name="Walter F."/>
            <person name="Albersmeier A."/>
            <person name="Kalinowski J."/>
            <person name="Ruckert C."/>
        </authorList>
    </citation>
    <scope>NUCLEOTIDE SEQUENCE</scope>
    <source>
        <strain evidence="1">CGMCC 1.15343</strain>
    </source>
</reference>